<evidence type="ECO:0000313" key="2">
    <source>
        <dbReference type="Proteomes" id="UP000095282"/>
    </source>
</evidence>
<dbReference type="InterPro" id="IPR012885">
    <property type="entry name" value="F-box_Sdz-33"/>
</dbReference>
<dbReference type="eggNOG" id="ENOG502TJY0">
    <property type="taxonomic scope" value="Eukaryota"/>
</dbReference>
<reference evidence="3" key="1">
    <citation type="submission" date="2016-11" db="UniProtKB">
        <authorList>
            <consortium name="WormBaseParasite"/>
        </authorList>
    </citation>
    <scope>IDENTIFICATION</scope>
</reference>
<keyword evidence="2" id="KW-1185">Reference proteome</keyword>
<dbReference type="PANTHER" id="PTHR21503:SF8">
    <property type="entry name" value="F-BOX ASSOCIATED DOMAIN-CONTAINING PROTEIN-RELATED"/>
    <property type="match status" value="1"/>
</dbReference>
<protein>
    <submittedName>
        <fullName evidence="3">FBA_2 domain-containing protein</fullName>
    </submittedName>
</protein>
<evidence type="ECO:0000313" key="3">
    <source>
        <dbReference type="WBParaSite" id="Csp11.Scaffold629.g14209.t1"/>
    </source>
</evidence>
<name>A0A1I7U2K3_9PELO</name>
<dbReference type="AlphaFoldDB" id="A0A1I7U2K3"/>
<dbReference type="PROSITE" id="PS50181">
    <property type="entry name" value="FBOX"/>
    <property type="match status" value="2"/>
</dbReference>
<dbReference type="InterPro" id="IPR001810">
    <property type="entry name" value="F-box_dom"/>
</dbReference>
<proteinExistence type="predicted"/>
<dbReference type="PANTHER" id="PTHR21503">
    <property type="entry name" value="F-BOX-CONTAINING HYPOTHETICAL PROTEIN C.ELEGANS"/>
    <property type="match status" value="1"/>
</dbReference>
<dbReference type="Proteomes" id="UP000095282">
    <property type="component" value="Unplaced"/>
</dbReference>
<feature type="domain" description="F-box" evidence="1">
    <location>
        <begin position="327"/>
        <end position="374"/>
    </location>
</feature>
<dbReference type="Pfam" id="PF00646">
    <property type="entry name" value="F-box"/>
    <property type="match status" value="1"/>
</dbReference>
<dbReference type="Pfam" id="PF07735">
    <property type="entry name" value="FBA_2"/>
    <property type="match status" value="2"/>
</dbReference>
<feature type="domain" description="F-box" evidence="1">
    <location>
        <begin position="2"/>
        <end position="48"/>
    </location>
</feature>
<organism evidence="2 3">
    <name type="scientific">Caenorhabditis tropicalis</name>
    <dbReference type="NCBI Taxonomy" id="1561998"/>
    <lineage>
        <taxon>Eukaryota</taxon>
        <taxon>Metazoa</taxon>
        <taxon>Ecdysozoa</taxon>
        <taxon>Nematoda</taxon>
        <taxon>Chromadorea</taxon>
        <taxon>Rhabditida</taxon>
        <taxon>Rhabditina</taxon>
        <taxon>Rhabditomorpha</taxon>
        <taxon>Rhabditoidea</taxon>
        <taxon>Rhabditidae</taxon>
        <taxon>Peloderinae</taxon>
        <taxon>Caenorhabditis</taxon>
    </lineage>
</organism>
<evidence type="ECO:0000259" key="1">
    <source>
        <dbReference type="PROSITE" id="PS50181"/>
    </source>
</evidence>
<dbReference type="WBParaSite" id="Csp11.Scaffold629.g14209.t1">
    <property type="protein sequence ID" value="Csp11.Scaffold629.g14209.t1"/>
    <property type="gene ID" value="Csp11.Scaffold629.g14209"/>
</dbReference>
<accession>A0A1I7U2K3</accession>
<sequence>MVFHLFRFPESIYIDIINTMNPCEQFFTSLCSRKAYSIIKTNRYEIELSHIFTEGNVEFGFGYYHTPFLTFIQSSEIPDRESKEFIIDRNSIRFELKEEDVVTTYWAEPIVGTMKLIEYVSDLFNVGVNFMRIHFDSGDRLMKWVQSRQKHLDKVQFDSNDRKENRFTPEQLKNFIMGCEAESIILDAYTTEPVQIQNFQKKCKCFCVFIGEWFTLENLMSLDCMEIWVTGKQFSSTEMNRFFKHWMRGGSPRLTLLRVKLDNYNEKELMDGIDVKWNMKTVNVCTSEEVSTFPFHGLFEIQKTINGMSAGFKFKNGLLYFGVWPSSFNLFRLPQLAFMNIINAMNSTEQFLTSLCSRKAFSIIKTYRRRSENITLIASDSFLDIAQGDKWIVSYQLGPFAESSNLREMVTINGESVFSYYDREIAKFYTRYEEPIFGTMEIIEHVTNLFGSKIDTVVIDNHSGTQFMNWVQKRQRSLKKVEITSYDSYQFKYEDLKNIIKECESDSILLNALHSSTFKIQNLNKKFDIFDCRLGNWITVDNLMTLDCIRITVQERQFMCAELNRFIKHWIQGGSPRLEVLRVASVDDNEQELFDGLNVFWNIKKVVVLANHQDPINGFFEVVRNDGITGGFQFFNDFFWFGVWPRDNGDLLYLNSFKLW</sequence>